<name>A0A098R0G9_9SPIO</name>
<organism evidence="1 2">
    <name type="scientific">Spirochaeta lutea</name>
    <dbReference type="NCBI Taxonomy" id="1480694"/>
    <lineage>
        <taxon>Bacteria</taxon>
        <taxon>Pseudomonadati</taxon>
        <taxon>Spirochaetota</taxon>
        <taxon>Spirochaetia</taxon>
        <taxon>Spirochaetales</taxon>
        <taxon>Spirochaetaceae</taxon>
        <taxon>Spirochaeta</taxon>
    </lineage>
</organism>
<proteinExistence type="predicted"/>
<dbReference type="EMBL" id="JNUP01000059">
    <property type="protein sequence ID" value="KGE72217.1"/>
    <property type="molecule type" value="Genomic_DNA"/>
</dbReference>
<reference evidence="1 2" key="1">
    <citation type="submission" date="2014-05" db="EMBL/GenBank/DDBJ databases">
        <title>De novo Genome Sequence of Spirocheata sp.</title>
        <authorList>
            <person name="Shivani Y."/>
            <person name="Subhash Y."/>
            <person name="Tushar L."/>
            <person name="Sasikala C."/>
            <person name="Ramana C.V."/>
        </authorList>
    </citation>
    <scope>NUCLEOTIDE SEQUENCE [LARGE SCALE GENOMIC DNA]</scope>
    <source>
        <strain evidence="1 2">JC230</strain>
    </source>
</reference>
<sequence length="61" mass="7294">MDHANRFRSIPMFDVFRLDVSGVSGAARGDSVIFKHPKWFCMNQYRPWVIDTIIFFSYYRT</sequence>
<evidence type="ECO:0000313" key="2">
    <source>
        <dbReference type="Proteomes" id="UP000029692"/>
    </source>
</evidence>
<evidence type="ECO:0000313" key="1">
    <source>
        <dbReference type="EMBL" id="KGE72217.1"/>
    </source>
</evidence>
<protein>
    <submittedName>
        <fullName evidence="1">Uncharacterized protein</fullName>
    </submittedName>
</protein>
<dbReference type="AlphaFoldDB" id="A0A098R0G9"/>
<gene>
    <name evidence="1" type="ORF">DC28_07480</name>
</gene>
<comment type="caution">
    <text evidence="1">The sequence shown here is derived from an EMBL/GenBank/DDBJ whole genome shotgun (WGS) entry which is preliminary data.</text>
</comment>
<dbReference type="STRING" id="1480694.DC28_07480"/>
<keyword evidence="2" id="KW-1185">Reference proteome</keyword>
<accession>A0A098R0G9</accession>
<dbReference type="Proteomes" id="UP000029692">
    <property type="component" value="Unassembled WGS sequence"/>
</dbReference>